<dbReference type="InterPro" id="IPR027417">
    <property type="entry name" value="P-loop_NTPase"/>
</dbReference>
<comment type="subcellular location">
    <subcellularLocation>
        <location evidence="1">Endomembrane system</location>
        <topology evidence="1">Multi-pass membrane protein</topology>
    </subcellularLocation>
</comment>
<evidence type="ECO:0000256" key="3">
    <source>
        <dbReference type="ARBA" id="ARBA00022741"/>
    </source>
</evidence>
<dbReference type="AlphaFoldDB" id="H3G798"/>
<dbReference type="STRING" id="164328.H3G798"/>
<keyword evidence="3" id="KW-0547">Nucleotide-binding</keyword>
<dbReference type="GO" id="GO:0012505">
    <property type="term" value="C:endomembrane system"/>
    <property type="evidence" value="ECO:0007669"/>
    <property type="project" value="UniProtKB-SubCell"/>
</dbReference>
<dbReference type="PANTHER" id="PTHR24223:SF443">
    <property type="entry name" value="MULTIDRUG-RESISTANCE LIKE PROTEIN 1, ISOFORM I"/>
    <property type="match status" value="1"/>
</dbReference>
<reference evidence="5" key="2">
    <citation type="submission" date="2015-06" db="UniProtKB">
        <authorList>
            <consortium name="EnsemblProtists"/>
        </authorList>
    </citation>
    <scope>IDENTIFICATION</scope>
    <source>
        <strain evidence="5">Pr102</strain>
    </source>
</reference>
<evidence type="ECO:0008006" key="7">
    <source>
        <dbReference type="Google" id="ProtNLM"/>
    </source>
</evidence>
<dbReference type="InterPro" id="IPR050173">
    <property type="entry name" value="ABC_transporter_C-like"/>
</dbReference>
<dbReference type="eggNOG" id="KOG0054">
    <property type="taxonomic scope" value="Eukaryota"/>
</dbReference>
<dbReference type="EnsemblProtists" id="Phyra50339">
    <property type="protein sequence ID" value="Phyra50339"/>
    <property type="gene ID" value="Phyra50339"/>
</dbReference>
<evidence type="ECO:0000256" key="4">
    <source>
        <dbReference type="ARBA" id="ARBA00022840"/>
    </source>
</evidence>
<evidence type="ECO:0000256" key="2">
    <source>
        <dbReference type="ARBA" id="ARBA00022737"/>
    </source>
</evidence>
<dbReference type="EMBL" id="DS566048">
    <property type="status" value="NOT_ANNOTATED_CDS"/>
    <property type="molecule type" value="Genomic_DNA"/>
</dbReference>
<keyword evidence="6" id="KW-1185">Reference proteome</keyword>
<dbReference type="HOGENOM" id="CLU_2565479_0_0_1"/>
<dbReference type="SUPFAM" id="SSF52540">
    <property type="entry name" value="P-loop containing nucleoside triphosphate hydrolases"/>
    <property type="match status" value="1"/>
</dbReference>
<reference evidence="6" key="1">
    <citation type="journal article" date="2006" name="Science">
        <title>Phytophthora genome sequences uncover evolutionary origins and mechanisms of pathogenesis.</title>
        <authorList>
            <person name="Tyler B.M."/>
            <person name="Tripathy S."/>
            <person name="Zhang X."/>
            <person name="Dehal P."/>
            <person name="Jiang R.H."/>
            <person name="Aerts A."/>
            <person name="Arredondo F.D."/>
            <person name="Baxter L."/>
            <person name="Bensasson D."/>
            <person name="Beynon J.L."/>
            <person name="Chapman J."/>
            <person name="Damasceno C.M."/>
            <person name="Dorrance A.E."/>
            <person name="Dou D."/>
            <person name="Dickerman A.W."/>
            <person name="Dubchak I.L."/>
            <person name="Garbelotto M."/>
            <person name="Gijzen M."/>
            <person name="Gordon S.G."/>
            <person name="Govers F."/>
            <person name="Grunwald N.J."/>
            <person name="Huang W."/>
            <person name="Ivors K.L."/>
            <person name="Jones R.W."/>
            <person name="Kamoun S."/>
            <person name="Krampis K."/>
            <person name="Lamour K.H."/>
            <person name="Lee M.K."/>
            <person name="McDonald W.H."/>
            <person name="Medina M."/>
            <person name="Meijer H.J."/>
            <person name="Nordberg E.K."/>
            <person name="Maclean D.J."/>
            <person name="Ospina-Giraldo M.D."/>
            <person name="Morris P.F."/>
            <person name="Phuntumart V."/>
            <person name="Putnam N.H."/>
            <person name="Rash S."/>
            <person name="Rose J.K."/>
            <person name="Sakihama Y."/>
            <person name="Salamov A.A."/>
            <person name="Savidor A."/>
            <person name="Scheuring C.F."/>
            <person name="Smith B.M."/>
            <person name="Sobral B.W."/>
            <person name="Terry A."/>
            <person name="Torto-Alalibo T.A."/>
            <person name="Win J."/>
            <person name="Xu Z."/>
            <person name="Zhang H."/>
            <person name="Grigoriev I.V."/>
            <person name="Rokhsar D.S."/>
            <person name="Boore J.L."/>
        </authorList>
    </citation>
    <scope>NUCLEOTIDE SEQUENCE [LARGE SCALE GENOMIC DNA]</scope>
    <source>
        <strain evidence="6">Pr102</strain>
    </source>
</reference>
<proteinExistence type="predicted"/>
<evidence type="ECO:0000313" key="5">
    <source>
        <dbReference type="EnsemblProtists" id="Phyra50339"/>
    </source>
</evidence>
<keyword evidence="2" id="KW-0677">Repeat</keyword>
<dbReference type="GO" id="GO:0005524">
    <property type="term" value="F:ATP binding"/>
    <property type="evidence" value="ECO:0007669"/>
    <property type="project" value="UniProtKB-KW"/>
</dbReference>
<organism evidence="5 6">
    <name type="scientific">Phytophthora ramorum</name>
    <name type="common">Sudden oak death agent</name>
    <dbReference type="NCBI Taxonomy" id="164328"/>
    <lineage>
        <taxon>Eukaryota</taxon>
        <taxon>Sar</taxon>
        <taxon>Stramenopiles</taxon>
        <taxon>Oomycota</taxon>
        <taxon>Peronosporomycetes</taxon>
        <taxon>Peronosporales</taxon>
        <taxon>Peronosporaceae</taxon>
        <taxon>Phytophthora</taxon>
    </lineage>
</organism>
<dbReference type="Gene3D" id="3.40.50.300">
    <property type="entry name" value="P-loop containing nucleotide triphosphate hydrolases"/>
    <property type="match status" value="1"/>
</dbReference>
<sequence length="82" mass="9090">LKLLMATEENGENFSVGERMLCRSRALLRRSCIVLFDEASAAIDHKTDQKMAEGDLLSAREVDMLTIANRLDTILGPGRVLV</sequence>
<dbReference type="PANTHER" id="PTHR24223">
    <property type="entry name" value="ATP-BINDING CASSETTE SUB-FAMILY C"/>
    <property type="match status" value="1"/>
</dbReference>
<evidence type="ECO:0000313" key="6">
    <source>
        <dbReference type="Proteomes" id="UP000005238"/>
    </source>
</evidence>
<name>H3G798_PHYRM</name>
<keyword evidence="4" id="KW-0067">ATP-binding</keyword>
<protein>
    <recommendedName>
        <fullName evidence="7">ATPase AAA-type core domain-containing protein</fullName>
    </recommendedName>
</protein>
<dbReference type="Proteomes" id="UP000005238">
    <property type="component" value="Unassembled WGS sequence"/>
</dbReference>
<dbReference type="InParanoid" id="H3G798"/>
<accession>H3G798</accession>
<evidence type="ECO:0000256" key="1">
    <source>
        <dbReference type="ARBA" id="ARBA00004127"/>
    </source>
</evidence>